<accession>A0A3M7LYW5</accession>
<reference evidence="1 2" key="1">
    <citation type="journal article" date="2014" name="PLoS ONE">
        <title>De novo Genome Assembly of the Fungal Plant Pathogen Pyrenophora semeniperda.</title>
        <authorList>
            <person name="Soliai M.M."/>
            <person name="Meyer S.E."/>
            <person name="Udall J.A."/>
            <person name="Elzinga D.E."/>
            <person name="Hermansen R.A."/>
            <person name="Bodily P.M."/>
            <person name="Hart A.A."/>
            <person name="Coleman C.E."/>
        </authorList>
    </citation>
    <scope>NUCLEOTIDE SEQUENCE [LARGE SCALE GENOMIC DNA]</scope>
    <source>
        <strain evidence="1 2">CCB06</strain>
        <tissue evidence="1">Mycelium</tissue>
    </source>
</reference>
<protein>
    <submittedName>
        <fullName evidence="1">Uncharacterized protein</fullName>
    </submittedName>
</protein>
<gene>
    <name evidence="1" type="ORF">GMOD_00001284</name>
</gene>
<evidence type="ECO:0000313" key="2">
    <source>
        <dbReference type="Proteomes" id="UP000265663"/>
    </source>
</evidence>
<keyword evidence="2" id="KW-1185">Reference proteome</keyword>
<organism evidence="1 2">
    <name type="scientific">Pyrenophora seminiperda CCB06</name>
    <dbReference type="NCBI Taxonomy" id="1302712"/>
    <lineage>
        <taxon>Eukaryota</taxon>
        <taxon>Fungi</taxon>
        <taxon>Dikarya</taxon>
        <taxon>Ascomycota</taxon>
        <taxon>Pezizomycotina</taxon>
        <taxon>Dothideomycetes</taxon>
        <taxon>Pleosporomycetidae</taxon>
        <taxon>Pleosporales</taxon>
        <taxon>Pleosporineae</taxon>
        <taxon>Pleosporaceae</taxon>
        <taxon>Pyrenophora</taxon>
    </lineage>
</organism>
<dbReference type="AlphaFoldDB" id="A0A3M7LYW5"/>
<name>A0A3M7LYW5_9PLEO</name>
<proteinExistence type="predicted"/>
<sequence>MQPSVRSLNRHLGHSCQEPHHLVYGADTAKQHWPILSEANDWLGSNFRPGRSALAVGPALGLGLVGFIEH</sequence>
<dbReference type="Proteomes" id="UP000265663">
    <property type="component" value="Unassembled WGS sequence"/>
</dbReference>
<evidence type="ECO:0000313" key="1">
    <source>
        <dbReference type="EMBL" id="RMZ67370.1"/>
    </source>
</evidence>
<dbReference type="EMBL" id="KE747810">
    <property type="protein sequence ID" value="RMZ67370.1"/>
    <property type="molecule type" value="Genomic_DNA"/>
</dbReference>